<evidence type="ECO:0000313" key="5">
    <source>
        <dbReference type="Proteomes" id="UP000696280"/>
    </source>
</evidence>
<dbReference type="PROSITE" id="PS50048">
    <property type="entry name" value="ZN2_CY6_FUNGAL_2"/>
    <property type="match status" value="1"/>
</dbReference>
<dbReference type="SMART" id="SM00066">
    <property type="entry name" value="GAL4"/>
    <property type="match status" value="1"/>
</dbReference>
<evidence type="ECO:0000256" key="1">
    <source>
        <dbReference type="ARBA" id="ARBA00023242"/>
    </source>
</evidence>
<gene>
    <name evidence="4" type="ORF">HYFRA_00001649</name>
</gene>
<sequence>MLDKAISPAEDLGDRQKNSNKENNMSQRQSCDRCRQQKVRCFRDDTLGLESSNSFLQQSSLMQCKRCAKAGVGCIYSPTTTIANQRSNRRQGRISTRRNTEPGPGSGSGSRLGLGDENTRNGNTSTNIDPNEKMWFEQGLDESLFPGEPSQGANYADFIGQTGQLSNLDENKTPNNNNMFFGWDADIYTTPSAVDAAPTKTAIIDGEQDSDDSEDASVHDINDATDSLTSQLITLSRRVTRAMRRVNRLGPTPLAVSSPEVSEALEHTNSLIRIIEEITKPDRNDIAGECGVAFSALACHQHLLALFRAMCNAIHRCLRTEKENQQQPCRKGQDNDVGPSAVAQFVMVLQLLVHLISRMDRILFQEQPSMMQGNGLSSHCYVNLITPTMANEQDKGFTQSEAAGGPPLSPKGLLDIAQDILGTILNGHGELRQVIQELQSEMESYS</sequence>
<dbReference type="SUPFAM" id="SSF57701">
    <property type="entry name" value="Zn2/Cys6 DNA-binding domain"/>
    <property type="match status" value="1"/>
</dbReference>
<dbReference type="GO" id="GO:0008270">
    <property type="term" value="F:zinc ion binding"/>
    <property type="evidence" value="ECO:0007669"/>
    <property type="project" value="InterPro"/>
</dbReference>
<organism evidence="4 5">
    <name type="scientific">Hymenoscyphus fraxineus</name>
    <dbReference type="NCBI Taxonomy" id="746836"/>
    <lineage>
        <taxon>Eukaryota</taxon>
        <taxon>Fungi</taxon>
        <taxon>Dikarya</taxon>
        <taxon>Ascomycota</taxon>
        <taxon>Pezizomycotina</taxon>
        <taxon>Leotiomycetes</taxon>
        <taxon>Helotiales</taxon>
        <taxon>Helotiaceae</taxon>
        <taxon>Hymenoscyphus</taxon>
    </lineage>
</organism>
<reference evidence="4" key="1">
    <citation type="submission" date="2021-07" db="EMBL/GenBank/DDBJ databases">
        <authorList>
            <person name="Durling M."/>
        </authorList>
    </citation>
    <scope>NUCLEOTIDE SEQUENCE</scope>
</reference>
<feature type="compositionally biased region" description="Polar residues" evidence="2">
    <location>
        <begin position="120"/>
        <end position="129"/>
    </location>
</feature>
<evidence type="ECO:0000259" key="3">
    <source>
        <dbReference type="PROSITE" id="PS50048"/>
    </source>
</evidence>
<comment type="caution">
    <text evidence="4">The sequence shown here is derived from an EMBL/GenBank/DDBJ whole genome shotgun (WGS) entry which is preliminary data.</text>
</comment>
<dbReference type="InterPro" id="IPR036864">
    <property type="entry name" value="Zn2-C6_fun-type_DNA-bd_sf"/>
</dbReference>
<accession>A0A9N9L828</accession>
<evidence type="ECO:0000313" key="4">
    <source>
        <dbReference type="EMBL" id="CAG8959743.1"/>
    </source>
</evidence>
<dbReference type="AlphaFoldDB" id="A0A9N9L828"/>
<feature type="compositionally biased region" description="Basic residues" evidence="2">
    <location>
        <begin position="87"/>
        <end position="96"/>
    </location>
</feature>
<keyword evidence="5" id="KW-1185">Reference proteome</keyword>
<evidence type="ECO:0000256" key="2">
    <source>
        <dbReference type="SAM" id="MobiDB-lite"/>
    </source>
</evidence>
<dbReference type="Proteomes" id="UP000696280">
    <property type="component" value="Unassembled WGS sequence"/>
</dbReference>
<dbReference type="InterPro" id="IPR001138">
    <property type="entry name" value="Zn2Cys6_DnaBD"/>
</dbReference>
<dbReference type="EMBL" id="CAJVRL010000092">
    <property type="protein sequence ID" value="CAG8959743.1"/>
    <property type="molecule type" value="Genomic_DNA"/>
</dbReference>
<dbReference type="OrthoDB" id="4222821at2759"/>
<protein>
    <recommendedName>
        <fullName evidence="3">Zn(2)-C6 fungal-type domain-containing protein</fullName>
    </recommendedName>
</protein>
<feature type="region of interest" description="Disordered" evidence="2">
    <location>
        <begin position="83"/>
        <end position="131"/>
    </location>
</feature>
<keyword evidence="1" id="KW-0539">Nucleus</keyword>
<dbReference type="CDD" id="cd00067">
    <property type="entry name" value="GAL4"/>
    <property type="match status" value="1"/>
</dbReference>
<dbReference type="Gene3D" id="4.10.240.10">
    <property type="entry name" value="Zn(2)-C6 fungal-type DNA-binding domain"/>
    <property type="match status" value="1"/>
</dbReference>
<feature type="domain" description="Zn(2)-C6 fungal-type" evidence="3">
    <location>
        <begin position="30"/>
        <end position="76"/>
    </location>
</feature>
<name>A0A9N9L828_9HELO</name>
<dbReference type="GO" id="GO:0000981">
    <property type="term" value="F:DNA-binding transcription factor activity, RNA polymerase II-specific"/>
    <property type="evidence" value="ECO:0007669"/>
    <property type="project" value="InterPro"/>
</dbReference>
<feature type="region of interest" description="Disordered" evidence="2">
    <location>
        <begin position="1"/>
        <end position="31"/>
    </location>
</feature>
<proteinExistence type="predicted"/>